<keyword evidence="2" id="KW-0732">Signal</keyword>
<name>A0AAX1TN79_9FUSO</name>
<evidence type="ECO:0000256" key="1">
    <source>
        <dbReference type="SAM" id="MobiDB-lite"/>
    </source>
</evidence>
<sequence length="80" mass="9620">MKKLSFLFLSAILVVSCSNAKESSDDPLDILNQRRREYQERQREKEAEQARKAAEISRMTEKERNEYEIQRIKEKIKEMK</sequence>
<gene>
    <name evidence="3" type="ORF">NCTC12112_01609</name>
</gene>
<dbReference type="KEGG" id="ful:C4N20_15165"/>
<protein>
    <recommendedName>
        <fullName evidence="5">Lipoprotein</fullName>
    </recommendedName>
</protein>
<accession>A0AAX1TN79</accession>
<evidence type="ECO:0008006" key="5">
    <source>
        <dbReference type="Google" id="ProtNLM"/>
    </source>
</evidence>
<reference evidence="3 4" key="1">
    <citation type="submission" date="2018-06" db="EMBL/GenBank/DDBJ databases">
        <authorList>
            <consortium name="Pathogen Informatics"/>
            <person name="Doyle S."/>
        </authorList>
    </citation>
    <scope>NUCLEOTIDE SEQUENCE [LARGE SCALE GENOMIC DNA]</scope>
    <source>
        <strain evidence="3 4">NCTC12112</strain>
    </source>
</reference>
<dbReference type="PROSITE" id="PS51257">
    <property type="entry name" value="PROKAR_LIPOPROTEIN"/>
    <property type="match status" value="1"/>
</dbReference>
<dbReference type="AlphaFoldDB" id="A0AAX1TN79"/>
<feature type="region of interest" description="Disordered" evidence="1">
    <location>
        <begin position="39"/>
        <end position="59"/>
    </location>
</feature>
<organism evidence="3 4">
    <name type="scientific">Fusobacterium ulcerans</name>
    <dbReference type="NCBI Taxonomy" id="861"/>
    <lineage>
        <taxon>Bacteria</taxon>
        <taxon>Fusobacteriati</taxon>
        <taxon>Fusobacteriota</taxon>
        <taxon>Fusobacteriia</taxon>
        <taxon>Fusobacteriales</taxon>
        <taxon>Fusobacteriaceae</taxon>
        <taxon>Fusobacterium</taxon>
    </lineage>
</organism>
<dbReference type="RefSeq" id="WP_005977069.1">
    <property type="nucleotide sequence ID" value="NZ_BAABXY010000001.1"/>
</dbReference>
<proteinExistence type="predicted"/>
<feature type="signal peptide" evidence="2">
    <location>
        <begin position="1"/>
        <end position="20"/>
    </location>
</feature>
<dbReference type="GeneID" id="78456166"/>
<evidence type="ECO:0000313" key="4">
    <source>
        <dbReference type="Proteomes" id="UP000249008"/>
    </source>
</evidence>
<evidence type="ECO:0000256" key="2">
    <source>
        <dbReference type="SAM" id="SignalP"/>
    </source>
</evidence>
<dbReference type="Proteomes" id="UP000249008">
    <property type="component" value="Chromosome 1"/>
</dbReference>
<dbReference type="EMBL" id="LS483487">
    <property type="protein sequence ID" value="SQJ02953.1"/>
    <property type="molecule type" value="Genomic_DNA"/>
</dbReference>
<feature type="chain" id="PRO_5043298084" description="Lipoprotein" evidence="2">
    <location>
        <begin position="21"/>
        <end position="80"/>
    </location>
</feature>
<evidence type="ECO:0000313" key="3">
    <source>
        <dbReference type="EMBL" id="SQJ02953.1"/>
    </source>
</evidence>